<dbReference type="PANTHER" id="PTHR47234:SF3">
    <property type="entry name" value="SECRETIN_TONB SHORT N-TERMINAL DOMAIN-CONTAINING PROTEIN"/>
    <property type="match status" value="1"/>
</dbReference>
<dbReference type="OrthoDB" id="9805434at2"/>
<keyword evidence="7 8" id="KW-0998">Cell outer membrane</keyword>
<feature type="domain" description="TonB-dependent receptor-like beta-barrel" evidence="11">
    <location>
        <begin position="293"/>
        <end position="801"/>
    </location>
</feature>
<dbReference type="InterPro" id="IPR039426">
    <property type="entry name" value="TonB-dep_rcpt-like"/>
</dbReference>
<dbReference type="CDD" id="cd01347">
    <property type="entry name" value="ligand_gated_channel"/>
    <property type="match status" value="1"/>
</dbReference>
<keyword evidence="4 8" id="KW-0812">Transmembrane</keyword>
<organism evidence="13 14">
    <name type="scientific">Colwellia ponticola</name>
    <dbReference type="NCBI Taxonomy" id="2304625"/>
    <lineage>
        <taxon>Bacteria</taxon>
        <taxon>Pseudomonadati</taxon>
        <taxon>Pseudomonadota</taxon>
        <taxon>Gammaproteobacteria</taxon>
        <taxon>Alteromonadales</taxon>
        <taxon>Colwelliaceae</taxon>
        <taxon>Colwellia</taxon>
    </lineage>
</organism>
<keyword evidence="10" id="KW-0732">Signal</keyword>
<dbReference type="Pfam" id="PF07715">
    <property type="entry name" value="Plug"/>
    <property type="match status" value="1"/>
</dbReference>
<evidence type="ECO:0000256" key="2">
    <source>
        <dbReference type="ARBA" id="ARBA00022448"/>
    </source>
</evidence>
<dbReference type="InterPro" id="IPR036942">
    <property type="entry name" value="Beta-barrel_TonB_sf"/>
</dbReference>
<dbReference type="Gene3D" id="2.40.170.20">
    <property type="entry name" value="TonB-dependent receptor, beta-barrel domain"/>
    <property type="match status" value="1"/>
</dbReference>
<keyword evidence="5 9" id="KW-0798">TonB box</keyword>
<evidence type="ECO:0000256" key="9">
    <source>
        <dbReference type="RuleBase" id="RU003357"/>
    </source>
</evidence>
<evidence type="ECO:0000313" key="14">
    <source>
        <dbReference type="Proteomes" id="UP000307702"/>
    </source>
</evidence>
<dbReference type="Proteomes" id="UP000307702">
    <property type="component" value="Unassembled WGS sequence"/>
</dbReference>
<keyword evidence="14" id="KW-1185">Reference proteome</keyword>
<evidence type="ECO:0000256" key="4">
    <source>
        <dbReference type="ARBA" id="ARBA00022692"/>
    </source>
</evidence>
<evidence type="ECO:0000256" key="5">
    <source>
        <dbReference type="ARBA" id="ARBA00023077"/>
    </source>
</evidence>
<reference evidence="13 14" key="1">
    <citation type="submission" date="2019-05" db="EMBL/GenBank/DDBJ databases">
        <title>Colwellia ponticola sp. nov., isolated from seawater.</title>
        <authorList>
            <person name="Yoon J.-H."/>
        </authorList>
    </citation>
    <scope>NUCLEOTIDE SEQUENCE [LARGE SCALE GENOMIC DNA]</scope>
    <source>
        <strain evidence="13 14">OISW-25</strain>
    </source>
</reference>
<dbReference type="EMBL" id="SZVP01000013">
    <property type="protein sequence ID" value="TMM43737.1"/>
    <property type="molecule type" value="Genomic_DNA"/>
</dbReference>
<dbReference type="InterPro" id="IPR012910">
    <property type="entry name" value="Plug_dom"/>
</dbReference>
<evidence type="ECO:0000259" key="12">
    <source>
        <dbReference type="Pfam" id="PF07715"/>
    </source>
</evidence>
<evidence type="ECO:0000313" key="13">
    <source>
        <dbReference type="EMBL" id="TMM43737.1"/>
    </source>
</evidence>
<protein>
    <submittedName>
        <fullName evidence="13">TonB-dependent receptor</fullName>
    </submittedName>
</protein>
<proteinExistence type="inferred from homology"/>
<gene>
    <name evidence="13" type="ORF">FCS21_12465</name>
</gene>
<keyword evidence="6 8" id="KW-0472">Membrane</keyword>
<dbReference type="Gene3D" id="2.170.130.10">
    <property type="entry name" value="TonB-dependent receptor, plug domain"/>
    <property type="match status" value="1"/>
</dbReference>
<feature type="signal peptide" evidence="10">
    <location>
        <begin position="1"/>
        <end position="24"/>
    </location>
</feature>
<evidence type="ECO:0000256" key="8">
    <source>
        <dbReference type="PROSITE-ProRule" id="PRU01360"/>
    </source>
</evidence>
<evidence type="ECO:0000256" key="7">
    <source>
        <dbReference type="ARBA" id="ARBA00023237"/>
    </source>
</evidence>
<comment type="subcellular location">
    <subcellularLocation>
        <location evidence="1 8">Cell outer membrane</location>
        <topology evidence="1 8">Multi-pass membrane protein</topology>
    </subcellularLocation>
</comment>
<comment type="similarity">
    <text evidence="8 9">Belongs to the TonB-dependent receptor family.</text>
</comment>
<evidence type="ECO:0000259" key="11">
    <source>
        <dbReference type="Pfam" id="PF00593"/>
    </source>
</evidence>
<dbReference type="InterPro" id="IPR000531">
    <property type="entry name" value="Beta-barrel_TonB"/>
</dbReference>
<dbReference type="SUPFAM" id="SSF56935">
    <property type="entry name" value="Porins"/>
    <property type="match status" value="1"/>
</dbReference>
<evidence type="ECO:0000256" key="1">
    <source>
        <dbReference type="ARBA" id="ARBA00004571"/>
    </source>
</evidence>
<dbReference type="Pfam" id="PF00593">
    <property type="entry name" value="TonB_dep_Rec_b-barrel"/>
    <property type="match status" value="1"/>
</dbReference>
<feature type="domain" description="TonB-dependent receptor plug" evidence="12">
    <location>
        <begin position="50"/>
        <end position="171"/>
    </location>
</feature>
<evidence type="ECO:0000256" key="6">
    <source>
        <dbReference type="ARBA" id="ARBA00023136"/>
    </source>
</evidence>
<evidence type="ECO:0000256" key="10">
    <source>
        <dbReference type="SAM" id="SignalP"/>
    </source>
</evidence>
<dbReference type="RefSeq" id="WP_138623870.1">
    <property type="nucleotide sequence ID" value="NZ_SZVP01000013.1"/>
</dbReference>
<dbReference type="AlphaFoldDB" id="A0A8H2PLY4"/>
<name>A0A8H2PLY4_9GAMM</name>
<dbReference type="PROSITE" id="PS52016">
    <property type="entry name" value="TONB_DEPENDENT_REC_3"/>
    <property type="match status" value="1"/>
</dbReference>
<keyword evidence="2 8" id="KW-0813">Transport</keyword>
<accession>A0A8H2PLY4</accession>
<keyword evidence="3 8" id="KW-1134">Transmembrane beta strand</keyword>
<dbReference type="GO" id="GO:0009279">
    <property type="term" value="C:cell outer membrane"/>
    <property type="evidence" value="ECO:0007669"/>
    <property type="project" value="UniProtKB-SubCell"/>
</dbReference>
<dbReference type="InterPro" id="IPR037066">
    <property type="entry name" value="Plug_dom_sf"/>
</dbReference>
<comment type="caution">
    <text evidence="13">The sequence shown here is derived from an EMBL/GenBank/DDBJ whole genome shotgun (WGS) entry which is preliminary data.</text>
</comment>
<dbReference type="PANTHER" id="PTHR47234">
    <property type="match status" value="1"/>
</dbReference>
<feature type="chain" id="PRO_5034609132" evidence="10">
    <location>
        <begin position="25"/>
        <end position="858"/>
    </location>
</feature>
<keyword evidence="13" id="KW-0675">Receptor</keyword>
<evidence type="ECO:0000256" key="3">
    <source>
        <dbReference type="ARBA" id="ARBA00022452"/>
    </source>
</evidence>
<sequence length="858" mass="91944">MKNKSIPIALIPFLLSAASQTALAQEPAQATETEVEKIAIIGSRVAGRSAEDLPVPVDILSAEALSNTGQTEVGRMLQAIAPSFNFSSSSISDGTDALRPATLRGLGPDQTLVLINGRRRHQASLIHINTSVGRGTAGTDMNAIPAASIKRIEVLRDGAAAQYGSDAIAGVINIVLNDASEGGKVAVSYGEYSEGDGETTNVDISKGFSLGDNGYLNTTLNFRDRGYTDRAGLHGSCQFSGCTELANGNFLVGDPREITADRNTFRIGDADSSQFGLTINTGYELGDGELYGFLTYSNRDNESAAFFRHNDNTGGNAPLQDGDATIPAGFLPKINTDIKDFSYNFGYQTSFSDGSTLDLSYTYGQNNIDYVTSDTINSSYANALQYNPNGTLSDMTSDAIRASIPRQAAAYGLELSLQTLNLDYTQDYDLFSLAMGAEIRTDQFIVTAGDEYSYRDYDTDELGNSLYPDDRAAGTQGFGGTAPMQAVDETRDVISFYIDVETDITEDLMVSGAVRYDDYQGFGDSTNFKLAANWSVTETIAIRGAMSTGFRAPSMQQLYTDNISTQFQTNPNNPGGDQIAVQVGTFRNDSNLAKAIGIPELKEEEATNFSLGTVINITDNINLTIDWYSIDIDDRIVLSNSLGQGLSPALDAALTASGAGAGQFFLNGADTETTGVDIIATWNTELLGGDFNLTAAANFTETDVVNIYTPPNSALDGIDPSDVFSEQAISIIEEWQPQDRISLSGLYTIGDVSINLAFNRYGEYTVTDGGTQTYGAEVLTDLRINYQVTKNLSLNVGGNNLFDVYPDKNTIGNSRSGTIEDANGNIVVSSPGVFTYSRRSAPFGFNGAFYYAGAEFTF</sequence>